<dbReference type="GO" id="GO:0006369">
    <property type="term" value="P:termination of RNA polymerase II transcription"/>
    <property type="evidence" value="ECO:0000318"/>
    <property type="project" value="GO_Central"/>
</dbReference>
<evidence type="ECO:0000256" key="2">
    <source>
        <dbReference type="SAM" id="MobiDB-lite"/>
    </source>
</evidence>
<proteinExistence type="predicted"/>
<dbReference type="EMBL" id="AHAT01025377">
    <property type="status" value="NOT_ANNOTATED_CDS"/>
    <property type="molecule type" value="Genomic_DNA"/>
</dbReference>
<dbReference type="Pfam" id="PF13086">
    <property type="entry name" value="AAA_11"/>
    <property type="match status" value="1"/>
</dbReference>
<feature type="region of interest" description="Disordered" evidence="2">
    <location>
        <begin position="1444"/>
        <end position="1574"/>
    </location>
</feature>
<feature type="region of interest" description="Disordered" evidence="2">
    <location>
        <begin position="1226"/>
        <end position="1245"/>
    </location>
</feature>
<evidence type="ECO:0000256" key="1">
    <source>
        <dbReference type="SAM" id="Coils"/>
    </source>
</evidence>
<name>W5M9P3_LEPOC</name>
<keyword evidence="6" id="KW-1185">Reference proteome</keyword>
<evidence type="ECO:0000259" key="4">
    <source>
        <dbReference type="Pfam" id="PF13087"/>
    </source>
</evidence>
<reference evidence="6" key="1">
    <citation type="submission" date="2011-12" db="EMBL/GenBank/DDBJ databases">
        <title>The Draft Genome of Lepisosteus oculatus.</title>
        <authorList>
            <consortium name="The Broad Institute Genome Assembly &amp; Analysis Group"/>
            <consortium name="Computational R&amp;D Group"/>
            <consortium name="and Sequencing Platform"/>
            <person name="Di Palma F."/>
            <person name="Alfoldi J."/>
            <person name="Johnson J."/>
            <person name="Berlin A."/>
            <person name="Gnerre S."/>
            <person name="Jaffe D."/>
            <person name="MacCallum I."/>
            <person name="Young S."/>
            <person name="Walker B.J."/>
            <person name="Lander E.S."/>
            <person name="Lindblad-Toh K."/>
        </authorList>
    </citation>
    <scope>NUCLEOTIDE SEQUENCE [LARGE SCALE GENOMIC DNA]</scope>
</reference>
<evidence type="ECO:0000313" key="5">
    <source>
        <dbReference type="Ensembl" id="ENSLOCP00000005102.1"/>
    </source>
</evidence>
<feature type="compositionally biased region" description="Low complexity" evidence="2">
    <location>
        <begin position="855"/>
        <end position="869"/>
    </location>
</feature>
<reference evidence="5" key="2">
    <citation type="submission" date="2025-08" db="UniProtKB">
        <authorList>
            <consortium name="Ensembl"/>
        </authorList>
    </citation>
    <scope>IDENTIFICATION</scope>
</reference>
<feature type="compositionally biased region" description="Basic and acidic residues" evidence="2">
    <location>
        <begin position="2389"/>
        <end position="2398"/>
    </location>
</feature>
<dbReference type="InterPro" id="IPR041679">
    <property type="entry name" value="DNA2/NAM7-like_C"/>
</dbReference>
<dbReference type="GO" id="GO:0003723">
    <property type="term" value="F:RNA binding"/>
    <property type="evidence" value="ECO:0000318"/>
    <property type="project" value="GO_Central"/>
</dbReference>
<dbReference type="GO" id="GO:0001147">
    <property type="term" value="F:transcription termination site sequence-specific DNA binding"/>
    <property type="evidence" value="ECO:0000318"/>
    <property type="project" value="GO_Central"/>
</dbReference>
<dbReference type="Gene3D" id="3.40.50.300">
    <property type="entry name" value="P-loop containing nucleotide triphosphate hydrolases"/>
    <property type="match status" value="2"/>
</dbReference>
<dbReference type="HOGENOM" id="CLU_000967_0_0_1"/>
<feature type="region of interest" description="Disordered" evidence="2">
    <location>
        <begin position="840"/>
        <end position="876"/>
    </location>
</feature>
<dbReference type="Pfam" id="PF13087">
    <property type="entry name" value="AAA_12"/>
    <property type="match status" value="1"/>
</dbReference>
<dbReference type="Ensembl" id="ENSLOCT00000005110.1">
    <property type="protein sequence ID" value="ENSLOCP00000005102.1"/>
    <property type="gene ID" value="ENSLOCG00000004264.1"/>
</dbReference>
<protein>
    <submittedName>
        <fullName evidence="5">Senataxin</fullName>
    </submittedName>
</protein>
<sequence>MSTCRWCTPGGSEATELLKKYSSRSLSPEEENALNEDLCYCLECVVEYHRARDELPSFHKLLWNLETSRLLDRFTQSCDAELEEDDLFIVEDDQEIYVPKFTGPEYENFLRVPLLEILKYPYLLEHREISEMCVETLCKMEKVNSFQVFDKYPGIYLLLVHPNETVRKWAICTARSLGKVDRDDFYDLQEVFSCMCRAIELDLILNSDLFSSYVRKEGKMVLLPPHLYDCSNYKNYWLGICMLLTVLDAQAMDSLLLGPDKQNDLMQSILNAMEKEEEDEKLDPFWPALQCFMVILDRLGSKVWGKLIDPARAFQRITRSRSYQKELENLRQTTNGTKVELEDAMTTCSQIIYDCNKEKSKQDSGTKTAVNAENCAHLYEEMHSLMNVLQSDMGKEMRVHNSTFLWLISFVQSVVDLKELSIVCIGEIVHFLCGEINNFINGQIQKCDKVTEFFILVLVFVIELHLNKSSMNILNYSSSIWVDVIVNCAVLSVSAFSASSDSCTARKSSTSSLRTLSWHPQVSNVVPQACVQIIRSLLKEGCKLSVERPSKYFLDLLNKHLRETAYREWRLSSSQLKNLQLCLRQLVANLNGKEESPGSGTNSGDDMKYPIASIKQERVEEWDGCENQDNGMTSTSNTCERNTGLGVLHQNYPLKQEVPWDGEDCGQLASGIHPNVGDRSFKTDLQDQYQLPLKKERTSPVHMCSDSNKSKISYSFKSEMPDSVRSDDLKSEQNNGPLCKISEVISCPSSANDQKDDVSFVSKKNEGGQKLSNEECASGSKRPLECISKYEASSGGPHISNVKYGKSESSDDDDDDVPLTVIMSNLHKTTSLYKTLKNSMQLTDPQTDRDVNLQSSTASSESTSFPSNSNKEYSVSRDRIERRVKCNARSGQALENQDVVILEPDTDSGAVIVISDSESAKDDNETPHANSKETCRNFKAQEMTIKCEHSKSIDLMNDVSKSANNGGTDCGFNEYDSQLFEFETEEKVFSAWEDPEISTVVGDTENKDASNELPFLHSSEDLNDLCNDWGYETDFIPDDYIHKASEYAEELIKKQQISEDCIEKDPEKEPTTSSFNNDTKEPPCRIAGENDDQSPISLLKKTLSKKLAEKRASSGASISNVTKDLGTYSKKGTNGRSLKKPKETSSSSKNNFKKATTTLPLKVTEPAIITPKKVRQQPEPNSTAEKLGLKKRERKAFDLSQRSLDCVAQLRNYGQRFRIENETRKYRTTKSSLPSRQKQIPKNKRKMLASQDLQYFRLSRAITQKKSSGLIDSLKAKENKQLAKEEKDVISPKASAAKTGCSDGDAGGNKLFFLSSLPIPQVAESDQLERNCDLTSKEIPEVSSTTCSANELGVFAQLNTDLPQEVAGQPRKHEFKNMYLTQMDPVDMELCPELDNADNFALTQRDPVDMEIDENDSGKVDSIREGQVAHSSWADTYASGSVEKSVTSEQKDDHVFLKPGIPSPYLKQAKPSTTKIYAQSSRNANLAQEMEKTSKPLPAALKIRAVRPPPPLRRSSMPPPESRSPLQPKTPVTPSSNPPESRIVAYKPRVPVCTPHERTDSSTTKKPPHSASSFRFNQNDMIQQMLKWNLREVPTNFTSFEDYFTTFYPLLMVNAFEELVNNWRQSKSTIRNSLRPVAVEYPNGVSNATFTASLTRSEVDRQLYPKEEHLVCLWLHQHTNTYANEDSEMLEPIPSIGYVLRANISHGGDTPTLTLTIQTRVSFSLQKLPVMCEVIGSLISTIRGFKGLSMLRNSLMARPLLSPNAAYFSFGEQKNVCHMPLSAVQREFNTDQVKAINCALTMIKEQRRTPKICLIQGPPGTGKTRTIVGLLQRIFTEDRENLMPQGNRIFKGRKPRVLVCAPSNAAVDHLMRNIIVDFKGKCRNRQTPLGNCGDINLVRLGMEKAISDKLLGFSLDHQIKVKTKKGQEHDTGIHRRKEQLDQELERVSNLLSSVNKKDILKLQRLTDEKFKLLEERKQLGRMLRETKVKKQEIQTKIVLDAHVICCTLNTSGSILLESAFRRLGHDPFCCVIVDEAGQATETETLIPLMHRCPCLVLVGDPEQLPPTVVSQKAKEKGYDQSLMARLWKSLHRELRAKPHVPNPIIFLATQYRMHPDICEFPSRYIYDRALKTDGETAEKRCGISWPFQPYILFDVTDGFETRNEDSFSNLQEVKLVIRLIKLIFEKQVTRVGVITPYSAQKQKIKEYINKEQKLDTNKHFQSVEVDTIDGFQGCEKDCIIVSCVRACSTQGSIGFMGNRQRLNVTITRAKFSLFILGHLRTLTEHKDWEALIQDAGKRGTIIKTREKDYNADARKIFKPEPGFLRSFSFPPKDSSLLPKTSTPTDNRRMSADKSSMVKNSALPAARTTATVSRSQTSDSSTGKPSTSGRPRDPRLASR</sequence>
<feature type="compositionally biased region" description="Polar residues" evidence="2">
    <location>
        <begin position="1470"/>
        <end position="1486"/>
    </location>
</feature>
<evidence type="ECO:0000313" key="6">
    <source>
        <dbReference type="Proteomes" id="UP000018468"/>
    </source>
</evidence>
<feature type="compositionally biased region" description="Basic and acidic residues" evidence="2">
    <location>
        <begin position="1058"/>
        <end position="1070"/>
    </location>
</feature>
<dbReference type="InterPro" id="IPR045055">
    <property type="entry name" value="DNA2/NAM7-like"/>
</dbReference>
<dbReference type="PANTHER" id="PTHR10887:SF495">
    <property type="entry name" value="HELICASE SENATAXIN ISOFORM X1-RELATED"/>
    <property type="match status" value="1"/>
</dbReference>
<feature type="compositionally biased region" description="Polar residues" evidence="2">
    <location>
        <begin position="1144"/>
        <end position="1157"/>
    </location>
</feature>
<feature type="region of interest" description="Disordered" evidence="2">
    <location>
        <begin position="1124"/>
        <end position="1157"/>
    </location>
</feature>
<evidence type="ECO:0000259" key="3">
    <source>
        <dbReference type="Pfam" id="PF13086"/>
    </source>
</evidence>
<feature type="region of interest" description="Disordered" evidence="2">
    <location>
        <begin position="791"/>
        <end position="817"/>
    </location>
</feature>
<feature type="region of interest" description="Disordered" evidence="2">
    <location>
        <begin position="1058"/>
        <end position="1096"/>
    </location>
</feature>
<dbReference type="GO" id="GO:0004386">
    <property type="term" value="F:helicase activity"/>
    <property type="evidence" value="ECO:0007669"/>
    <property type="project" value="InterPro"/>
</dbReference>
<keyword evidence="1" id="KW-0175">Coiled coil</keyword>
<accession>W5M9P3</accession>
<dbReference type="CDD" id="cd18808">
    <property type="entry name" value="SF1_C_Upf1"/>
    <property type="match status" value="1"/>
</dbReference>
<feature type="coiled-coil region" evidence="1">
    <location>
        <begin position="1937"/>
        <end position="1982"/>
    </location>
</feature>
<feature type="domain" description="DNA2/NAM7 helicase helicase" evidence="3">
    <location>
        <begin position="1788"/>
        <end position="2071"/>
    </location>
</feature>
<organism evidence="5 6">
    <name type="scientific">Lepisosteus oculatus</name>
    <name type="common">Spotted gar</name>
    <dbReference type="NCBI Taxonomy" id="7918"/>
    <lineage>
        <taxon>Eukaryota</taxon>
        <taxon>Metazoa</taxon>
        <taxon>Chordata</taxon>
        <taxon>Craniata</taxon>
        <taxon>Vertebrata</taxon>
        <taxon>Euteleostomi</taxon>
        <taxon>Actinopterygii</taxon>
        <taxon>Neopterygii</taxon>
        <taxon>Holostei</taxon>
        <taxon>Semionotiformes</taxon>
        <taxon>Lepisosteidae</taxon>
        <taxon>Lepisosteus</taxon>
    </lineage>
</organism>
<dbReference type="SUPFAM" id="SSF52540">
    <property type="entry name" value="P-loop containing nucleoside triphosphate hydrolases"/>
    <property type="match status" value="1"/>
</dbReference>
<feature type="region of interest" description="Disordered" evidence="2">
    <location>
        <begin position="749"/>
        <end position="778"/>
    </location>
</feature>
<dbReference type="Bgee" id="ENSLOCG00000004264">
    <property type="expression patterns" value="Expressed in ovary and 13 other cell types or tissues"/>
</dbReference>
<dbReference type="InterPro" id="IPR047187">
    <property type="entry name" value="SF1_C_Upf1"/>
</dbReference>
<dbReference type="OMA" id="NIFFPLM"/>
<reference evidence="5" key="3">
    <citation type="submission" date="2025-09" db="UniProtKB">
        <authorList>
            <consortium name="Ensembl"/>
        </authorList>
    </citation>
    <scope>IDENTIFICATION</scope>
</reference>
<feature type="compositionally biased region" description="Polar residues" evidence="2">
    <location>
        <begin position="1229"/>
        <end position="1238"/>
    </location>
</feature>
<dbReference type="GO" id="GO:0016604">
    <property type="term" value="C:nuclear body"/>
    <property type="evidence" value="ECO:0000318"/>
    <property type="project" value="GO_Central"/>
</dbReference>
<dbReference type="Proteomes" id="UP000018468">
    <property type="component" value="Linkage group LG21"/>
</dbReference>
<dbReference type="InParanoid" id="W5M9P3"/>
<dbReference type="STRING" id="7918.ENSLOCP00000005102"/>
<dbReference type="InterPro" id="IPR041677">
    <property type="entry name" value="DNA2/NAM7_AAA_11"/>
</dbReference>
<dbReference type="InterPro" id="IPR027417">
    <property type="entry name" value="P-loop_NTPase"/>
</dbReference>
<dbReference type="FunFam" id="3.40.50.300:FF:000810">
    <property type="entry name" value="probable helicase senataxin"/>
    <property type="match status" value="1"/>
</dbReference>
<feature type="compositionally biased region" description="Polar residues" evidence="2">
    <location>
        <begin position="1561"/>
        <end position="1574"/>
    </location>
</feature>
<feature type="domain" description="DNA2/NAM7 helicase-like C-terminal" evidence="4">
    <location>
        <begin position="2078"/>
        <end position="2278"/>
    </location>
</feature>
<dbReference type="GeneTree" id="ENSGT00940000160918"/>
<feature type="compositionally biased region" description="Polar residues" evidence="2">
    <location>
        <begin position="1530"/>
        <end position="1539"/>
    </location>
</feature>
<dbReference type="CDD" id="cd18042">
    <property type="entry name" value="DEXXQc_SETX"/>
    <property type="match status" value="1"/>
</dbReference>
<feature type="region of interest" description="Disordered" evidence="2">
    <location>
        <begin position="2327"/>
        <end position="2398"/>
    </location>
</feature>
<feature type="compositionally biased region" description="Pro residues" evidence="2">
    <location>
        <begin position="1507"/>
        <end position="1522"/>
    </location>
</feature>
<dbReference type="eggNOG" id="KOG1801">
    <property type="taxonomic scope" value="Eukaryota"/>
</dbReference>
<feature type="compositionally biased region" description="Polar residues" evidence="2">
    <location>
        <begin position="2367"/>
        <end position="2388"/>
    </location>
</feature>
<feature type="compositionally biased region" description="Basic and acidic residues" evidence="2">
    <location>
        <begin position="753"/>
        <end position="767"/>
    </location>
</feature>
<dbReference type="PANTHER" id="PTHR10887">
    <property type="entry name" value="DNA2/NAM7 HELICASE FAMILY"/>
    <property type="match status" value="1"/>
</dbReference>